<dbReference type="Gene3D" id="3.10.200.10">
    <property type="entry name" value="Alpha carbonic anhydrase"/>
    <property type="match status" value="1"/>
</dbReference>
<dbReference type="InterPro" id="IPR036398">
    <property type="entry name" value="CA_dom_sf"/>
</dbReference>
<dbReference type="PANTHER" id="PTHR18952">
    <property type="entry name" value="CARBONIC ANHYDRASE"/>
    <property type="match status" value="1"/>
</dbReference>
<dbReference type="AlphaFoldDB" id="A0AAN5I5N9"/>
<reference evidence="4" key="1">
    <citation type="submission" date="2022-10" db="EMBL/GenBank/DDBJ databases">
        <title>Genome assembly of Pristionchus species.</title>
        <authorList>
            <person name="Yoshida K."/>
            <person name="Sommer R.J."/>
        </authorList>
    </citation>
    <scope>NUCLEOTIDE SEQUENCE [LARGE SCALE GENOMIC DNA]</scope>
    <source>
        <strain evidence="4">RS5460</strain>
    </source>
</reference>
<dbReference type="SUPFAM" id="SSF51069">
    <property type="entry name" value="Carbonic anhydrase"/>
    <property type="match status" value="1"/>
</dbReference>
<dbReference type="PROSITE" id="PS51144">
    <property type="entry name" value="ALPHA_CA_2"/>
    <property type="match status" value="1"/>
</dbReference>
<dbReference type="GO" id="GO:0005737">
    <property type="term" value="C:cytoplasm"/>
    <property type="evidence" value="ECO:0007669"/>
    <property type="project" value="TreeGrafter"/>
</dbReference>
<evidence type="ECO:0000259" key="2">
    <source>
        <dbReference type="PROSITE" id="PS51144"/>
    </source>
</evidence>
<dbReference type="PANTHER" id="PTHR18952:SF176">
    <property type="entry name" value="CARBONIC ANHYDRASE"/>
    <property type="match status" value="1"/>
</dbReference>
<keyword evidence="4" id="KW-1185">Reference proteome</keyword>
<feature type="non-terminal residue" evidence="3">
    <location>
        <position position="1"/>
    </location>
</feature>
<dbReference type="InterPro" id="IPR023561">
    <property type="entry name" value="Carbonic_anhydrase_a-class"/>
</dbReference>
<comment type="similarity">
    <text evidence="1">Belongs to the alpha-carbonic anhydrase family.</text>
</comment>
<organism evidence="3 4">
    <name type="scientific">Pristionchus mayeri</name>
    <dbReference type="NCBI Taxonomy" id="1317129"/>
    <lineage>
        <taxon>Eukaryota</taxon>
        <taxon>Metazoa</taxon>
        <taxon>Ecdysozoa</taxon>
        <taxon>Nematoda</taxon>
        <taxon>Chromadorea</taxon>
        <taxon>Rhabditida</taxon>
        <taxon>Rhabditina</taxon>
        <taxon>Diplogasteromorpha</taxon>
        <taxon>Diplogasteroidea</taxon>
        <taxon>Neodiplogasteridae</taxon>
        <taxon>Pristionchus</taxon>
    </lineage>
</organism>
<dbReference type="Pfam" id="PF00194">
    <property type="entry name" value="Carb_anhydrase"/>
    <property type="match status" value="1"/>
</dbReference>
<evidence type="ECO:0000313" key="3">
    <source>
        <dbReference type="EMBL" id="GMR53322.1"/>
    </source>
</evidence>
<dbReference type="GO" id="GO:0004089">
    <property type="term" value="F:carbonate dehydratase activity"/>
    <property type="evidence" value="ECO:0007669"/>
    <property type="project" value="InterPro"/>
</dbReference>
<evidence type="ECO:0000313" key="4">
    <source>
        <dbReference type="Proteomes" id="UP001328107"/>
    </source>
</evidence>
<dbReference type="EMBL" id="BTRK01000005">
    <property type="protein sequence ID" value="GMR53322.1"/>
    <property type="molecule type" value="Genomic_DNA"/>
</dbReference>
<feature type="domain" description="Alpha-carbonic anhydrase" evidence="2">
    <location>
        <begin position="82"/>
        <end position="348"/>
    </location>
</feature>
<evidence type="ECO:0000256" key="1">
    <source>
        <dbReference type="ARBA" id="ARBA00010718"/>
    </source>
</evidence>
<accession>A0AAN5I5N9</accession>
<dbReference type="InterPro" id="IPR001148">
    <property type="entry name" value="CA_dom"/>
</dbReference>
<sequence length="361" mass="40140">PPPLSLSFFFSFIFRFSLLLLPLSNLFYQSFLLLLLQMAFLSSIQGKLQGLKEQASTLAEGAPAISAHLQTLKDGAPRIIQSARNAKSGILNKVGLDSLNKMMSTVSGGQKQSPIDITPLVTSFGEHLVDCTFRVEYEKSGEFKAVNSGNGLWLRREGNESELAISFLPEEQYHLDAINWHWGTEPMNGSEHSIGGVGYAAEVHLYHRSTRFANLETALKSPNGVVAISLFLNESHDVNEALTPFINLLSNVTFKGNEVRVNHYDANVLFPSPEKTKEFWVYDGSETVDPFREGVTWIIFRSALPISSSQLERLRTVKGNGYDEETERRMNPLRPIQTLNSRNLLSSFRSGANAPNLGFGQ</sequence>
<dbReference type="Proteomes" id="UP001328107">
    <property type="component" value="Unassembled WGS sequence"/>
</dbReference>
<dbReference type="GO" id="GO:0008270">
    <property type="term" value="F:zinc ion binding"/>
    <property type="evidence" value="ECO:0007669"/>
    <property type="project" value="InterPro"/>
</dbReference>
<dbReference type="SMART" id="SM01057">
    <property type="entry name" value="Carb_anhydrase"/>
    <property type="match status" value="1"/>
</dbReference>
<gene>
    <name evidence="3" type="ORF">PMAYCL1PPCAC_23517</name>
</gene>
<proteinExistence type="inferred from homology"/>
<name>A0AAN5I5N9_9BILA</name>
<comment type="caution">
    <text evidence="3">The sequence shown here is derived from an EMBL/GenBank/DDBJ whole genome shotgun (WGS) entry which is preliminary data.</text>
</comment>
<protein>
    <recommendedName>
        <fullName evidence="2">Alpha-carbonic anhydrase domain-containing protein</fullName>
    </recommendedName>
</protein>